<protein>
    <recommendedName>
        <fullName evidence="3">DNA methylase adenine-specific domain-containing protein</fullName>
    </recommendedName>
</protein>
<name>A0A133PK59_9FIRM</name>
<dbReference type="Gene3D" id="3.40.50.150">
    <property type="entry name" value="Vaccinia Virus protein VP39"/>
    <property type="match status" value="1"/>
</dbReference>
<dbReference type="SUPFAM" id="SSF53335">
    <property type="entry name" value="S-adenosyl-L-methionine-dependent methyltransferases"/>
    <property type="match status" value="1"/>
</dbReference>
<evidence type="ECO:0008006" key="3">
    <source>
        <dbReference type="Google" id="ProtNLM"/>
    </source>
</evidence>
<reference evidence="1 2" key="1">
    <citation type="submission" date="2016-01" db="EMBL/GenBank/DDBJ databases">
        <authorList>
            <person name="Oliw E.H."/>
        </authorList>
    </citation>
    <scope>NUCLEOTIDE SEQUENCE [LARGE SCALE GENOMIC DNA]</scope>
    <source>
        <strain evidence="1 2">CMW7756A</strain>
    </source>
</reference>
<dbReference type="EMBL" id="LRQE01000039">
    <property type="protein sequence ID" value="KXA28929.1"/>
    <property type="molecule type" value="Genomic_DNA"/>
</dbReference>
<accession>A0A133PK59</accession>
<comment type="caution">
    <text evidence="1">The sequence shown here is derived from an EMBL/GenBank/DDBJ whole genome shotgun (WGS) entry which is preliminary data.</text>
</comment>
<evidence type="ECO:0000313" key="2">
    <source>
        <dbReference type="Proteomes" id="UP000070174"/>
    </source>
</evidence>
<dbReference type="AlphaFoldDB" id="A0A133PK59"/>
<dbReference type="RefSeq" id="WP_156417327.1">
    <property type="nucleotide sequence ID" value="NZ_KQ957105.1"/>
</dbReference>
<gene>
    <name evidence="1" type="ORF">HMPREF3229_01561</name>
</gene>
<dbReference type="PATRIC" id="fig|54005.3.peg.1523"/>
<dbReference type="Proteomes" id="UP000070174">
    <property type="component" value="Unassembled WGS sequence"/>
</dbReference>
<dbReference type="InterPro" id="IPR029063">
    <property type="entry name" value="SAM-dependent_MTases_sf"/>
</dbReference>
<proteinExistence type="predicted"/>
<sequence>MKEIIKQFKELASTRDLWQVYKDFLEVVAISISNACDKDQALQRDQRYLDIIKTYSPEQIWKISDIMGLVVLELSKEPQDVLGRAFMELELGNKWTGQVFTPLNLADLLSTIAFDDKEIKEKGYMTVTDPAVGGGVTIIGLVRAMIEQGYNPQKQLLVICGDLDIKAVHMTYIQLSLLGIPAIVKNQDALTLETMSVWYTPTYIWDLWRYKNDKS</sequence>
<evidence type="ECO:0000313" key="1">
    <source>
        <dbReference type="EMBL" id="KXA28929.1"/>
    </source>
</evidence>
<organism evidence="1">
    <name type="scientific">Peptoniphilus harei</name>
    <dbReference type="NCBI Taxonomy" id="54005"/>
    <lineage>
        <taxon>Bacteria</taxon>
        <taxon>Bacillati</taxon>
        <taxon>Bacillota</taxon>
        <taxon>Tissierellia</taxon>
        <taxon>Tissierellales</taxon>
        <taxon>Peptoniphilaceae</taxon>
        <taxon>Peptoniphilus</taxon>
    </lineage>
</organism>